<evidence type="ECO:0000256" key="4">
    <source>
        <dbReference type="SAM" id="MobiDB-lite"/>
    </source>
</evidence>
<dbReference type="CDD" id="cd16495">
    <property type="entry name" value="RING_CH-C4HC3_MARCH"/>
    <property type="match status" value="1"/>
</dbReference>
<keyword evidence="5" id="KW-1133">Transmembrane helix</keyword>
<gene>
    <name evidence="7" type="ORF">PVL29_007578</name>
</gene>
<keyword evidence="1" id="KW-0479">Metal-binding</keyword>
<evidence type="ECO:0000313" key="7">
    <source>
        <dbReference type="EMBL" id="KAJ9698573.1"/>
    </source>
</evidence>
<accession>A0AA39DVK5</accession>
<evidence type="ECO:0000256" key="5">
    <source>
        <dbReference type="SAM" id="Phobius"/>
    </source>
</evidence>
<feature type="compositionally biased region" description="Low complexity" evidence="4">
    <location>
        <begin position="28"/>
        <end position="40"/>
    </location>
</feature>
<sequence length="206" mass="22005">MRFRWFSRMLTVESSCVDVESNGRRRSGSGSTDGSLGFSDSDGKAWGSPSDECRFSGGIEGGLGSSSSDCGSEVDLESGVLAVERDCRICQLSLDAGDQEAGLPIELGCSCKGDLGSAHRQCAETWFKIKGNTTCEICHATAVNVAGEQINEAENTIAATTAESVAPAILAEPQRTWHGRRVMNVLLACMIVVFVISWLFHFNVIS</sequence>
<keyword evidence="8" id="KW-1185">Reference proteome</keyword>
<name>A0AA39DVK5_VITRO</name>
<evidence type="ECO:0000256" key="1">
    <source>
        <dbReference type="ARBA" id="ARBA00022723"/>
    </source>
</evidence>
<organism evidence="7 8">
    <name type="scientific">Vitis rotundifolia</name>
    <name type="common">Muscadine grape</name>
    <dbReference type="NCBI Taxonomy" id="103349"/>
    <lineage>
        <taxon>Eukaryota</taxon>
        <taxon>Viridiplantae</taxon>
        <taxon>Streptophyta</taxon>
        <taxon>Embryophyta</taxon>
        <taxon>Tracheophyta</taxon>
        <taxon>Spermatophyta</taxon>
        <taxon>Magnoliopsida</taxon>
        <taxon>eudicotyledons</taxon>
        <taxon>Gunneridae</taxon>
        <taxon>Pentapetalae</taxon>
        <taxon>rosids</taxon>
        <taxon>Vitales</taxon>
        <taxon>Vitaceae</taxon>
        <taxon>Viteae</taxon>
        <taxon>Vitis</taxon>
    </lineage>
</organism>
<dbReference type="SMART" id="SM00744">
    <property type="entry name" value="RINGv"/>
    <property type="match status" value="1"/>
</dbReference>
<evidence type="ECO:0000256" key="3">
    <source>
        <dbReference type="ARBA" id="ARBA00022833"/>
    </source>
</evidence>
<protein>
    <recommendedName>
        <fullName evidence="6">RING-CH-type domain-containing protein</fullName>
    </recommendedName>
</protein>
<evidence type="ECO:0000259" key="6">
    <source>
        <dbReference type="PROSITE" id="PS51292"/>
    </source>
</evidence>
<proteinExistence type="predicted"/>
<dbReference type="EMBL" id="JARBHA010000006">
    <property type="protein sequence ID" value="KAJ9698573.1"/>
    <property type="molecule type" value="Genomic_DNA"/>
</dbReference>
<feature type="transmembrane region" description="Helical" evidence="5">
    <location>
        <begin position="182"/>
        <end position="200"/>
    </location>
</feature>
<keyword evidence="5" id="KW-0812">Transmembrane</keyword>
<feature type="region of interest" description="Disordered" evidence="4">
    <location>
        <begin position="20"/>
        <end position="47"/>
    </location>
</feature>
<keyword evidence="2" id="KW-0863">Zinc-finger</keyword>
<keyword evidence="5" id="KW-0472">Membrane</keyword>
<dbReference type="InterPro" id="IPR011016">
    <property type="entry name" value="Znf_RING-CH"/>
</dbReference>
<dbReference type="PANTHER" id="PTHR46214:SF18">
    <property type="entry name" value="RING-CH-TYPE DOMAIN-CONTAINING PROTEIN"/>
    <property type="match status" value="1"/>
</dbReference>
<evidence type="ECO:0000256" key="2">
    <source>
        <dbReference type="ARBA" id="ARBA00022771"/>
    </source>
</evidence>
<dbReference type="SUPFAM" id="SSF57850">
    <property type="entry name" value="RING/U-box"/>
    <property type="match status" value="1"/>
</dbReference>
<evidence type="ECO:0000313" key="8">
    <source>
        <dbReference type="Proteomes" id="UP001168098"/>
    </source>
</evidence>
<feature type="domain" description="RING-CH-type" evidence="6">
    <location>
        <begin position="79"/>
        <end position="145"/>
    </location>
</feature>
<comment type="caution">
    <text evidence="7">The sequence shown here is derived from an EMBL/GenBank/DDBJ whole genome shotgun (WGS) entry which is preliminary data.</text>
</comment>
<reference evidence="7 8" key="1">
    <citation type="journal article" date="2023" name="BMC Biotechnol.">
        <title>Vitis rotundifolia cv Carlos genome sequencing.</title>
        <authorList>
            <person name="Huff M."/>
            <person name="Hulse-Kemp A."/>
            <person name="Scheffler B."/>
            <person name="Youngblood R."/>
            <person name="Simpson S."/>
            <person name="Babiker E."/>
            <person name="Staton M."/>
        </authorList>
    </citation>
    <scope>NUCLEOTIDE SEQUENCE [LARGE SCALE GENOMIC DNA]</scope>
    <source>
        <tissue evidence="7">Leaf</tissue>
    </source>
</reference>
<dbReference type="GO" id="GO:0008270">
    <property type="term" value="F:zinc ion binding"/>
    <property type="evidence" value="ECO:0007669"/>
    <property type="project" value="UniProtKB-KW"/>
</dbReference>
<keyword evidence="3" id="KW-0862">Zinc</keyword>
<dbReference type="PROSITE" id="PS51292">
    <property type="entry name" value="ZF_RING_CH"/>
    <property type="match status" value="1"/>
</dbReference>
<dbReference type="InterPro" id="IPR013083">
    <property type="entry name" value="Znf_RING/FYVE/PHD"/>
</dbReference>
<dbReference type="Gene3D" id="3.30.40.10">
    <property type="entry name" value="Zinc/RING finger domain, C3HC4 (zinc finger)"/>
    <property type="match status" value="1"/>
</dbReference>
<dbReference type="PANTHER" id="PTHR46214">
    <property type="entry name" value="ZINC FINGER, RING-CH-TYPE"/>
    <property type="match status" value="1"/>
</dbReference>
<dbReference type="Pfam" id="PF12906">
    <property type="entry name" value="RINGv"/>
    <property type="match status" value="1"/>
</dbReference>
<dbReference type="Proteomes" id="UP001168098">
    <property type="component" value="Unassembled WGS sequence"/>
</dbReference>
<dbReference type="AlphaFoldDB" id="A0AA39DVK5"/>